<dbReference type="Gene3D" id="1.25.40.20">
    <property type="entry name" value="Ankyrin repeat-containing domain"/>
    <property type="match status" value="2"/>
</dbReference>
<keyword evidence="2 3" id="KW-0040">ANK repeat</keyword>
<name>A0A162IT68_CORDF</name>
<dbReference type="OrthoDB" id="341259at2759"/>
<reference evidence="4 5" key="1">
    <citation type="journal article" date="2016" name="Genome Biol. Evol.">
        <title>Divergent and convergent evolution of fungal pathogenicity.</title>
        <authorList>
            <person name="Shang Y."/>
            <person name="Xiao G."/>
            <person name="Zheng P."/>
            <person name="Cen K."/>
            <person name="Zhan S."/>
            <person name="Wang C."/>
        </authorList>
    </citation>
    <scope>NUCLEOTIDE SEQUENCE [LARGE SCALE GENOMIC DNA]</scope>
    <source>
        <strain evidence="4 5">RCEF 1005</strain>
    </source>
</reference>
<evidence type="ECO:0000313" key="5">
    <source>
        <dbReference type="Proteomes" id="UP000076881"/>
    </source>
</evidence>
<evidence type="ECO:0000313" key="4">
    <source>
        <dbReference type="EMBL" id="OAA76885.1"/>
    </source>
</evidence>
<evidence type="ECO:0000256" key="3">
    <source>
        <dbReference type="PROSITE-ProRule" id="PRU00023"/>
    </source>
</evidence>
<dbReference type="InterPro" id="IPR050745">
    <property type="entry name" value="Multifunctional_regulatory"/>
</dbReference>
<organism evidence="4 5">
    <name type="scientific">Akanthomyces lecanii RCEF 1005</name>
    <dbReference type="NCBI Taxonomy" id="1081108"/>
    <lineage>
        <taxon>Eukaryota</taxon>
        <taxon>Fungi</taxon>
        <taxon>Dikarya</taxon>
        <taxon>Ascomycota</taxon>
        <taxon>Pezizomycotina</taxon>
        <taxon>Sordariomycetes</taxon>
        <taxon>Hypocreomycetidae</taxon>
        <taxon>Hypocreales</taxon>
        <taxon>Cordycipitaceae</taxon>
        <taxon>Akanthomyces</taxon>
        <taxon>Cordyceps confragosa</taxon>
    </lineage>
</organism>
<dbReference type="PANTHER" id="PTHR24189">
    <property type="entry name" value="MYOTROPHIN"/>
    <property type="match status" value="1"/>
</dbReference>
<dbReference type="AlphaFoldDB" id="A0A162IT68"/>
<dbReference type="PROSITE" id="PS50088">
    <property type="entry name" value="ANK_REPEAT"/>
    <property type="match status" value="1"/>
</dbReference>
<protein>
    <submittedName>
        <fullName evidence="4">Ankyrin repeat-containing domain protein</fullName>
    </submittedName>
</protein>
<dbReference type="SMART" id="SM00248">
    <property type="entry name" value="ANK"/>
    <property type="match status" value="3"/>
</dbReference>
<keyword evidence="5" id="KW-1185">Reference proteome</keyword>
<accession>A0A162IT68</accession>
<dbReference type="InterPro" id="IPR036770">
    <property type="entry name" value="Ankyrin_rpt-contain_sf"/>
</dbReference>
<dbReference type="SUPFAM" id="SSF48403">
    <property type="entry name" value="Ankyrin repeat"/>
    <property type="match status" value="1"/>
</dbReference>
<keyword evidence="1" id="KW-0677">Repeat</keyword>
<dbReference type="InterPro" id="IPR002110">
    <property type="entry name" value="Ankyrin_rpt"/>
</dbReference>
<dbReference type="Pfam" id="PF12796">
    <property type="entry name" value="Ank_2"/>
    <property type="match status" value="1"/>
</dbReference>
<evidence type="ECO:0000256" key="2">
    <source>
        <dbReference type="ARBA" id="ARBA00023043"/>
    </source>
</evidence>
<proteinExistence type="predicted"/>
<dbReference type="Proteomes" id="UP000076881">
    <property type="component" value="Unassembled WGS sequence"/>
</dbReference>
<sequence>MARILLSNGANIEATDDHQGTPLSRAIQDAEDDRIVRNQISTIDNLLENGAEINPADNGGRTAWIWRVRNHASKAAETLLKHGASTEARAPDGDTALLMAASTTSDRKMVGLLLRFGAAVDHTDAHGLTPLLTSPLLAEAGPLRALVEGKAIWRQRTLPTVMPHS</sequence>
<gene>
    <name evidence="4" type="ORF">LEL_06569</name>
</gene>
<dbReference type="STRING" id="1081108.A0A162IT68"/>
<evidence type="ECO:0000256" key="1">
    <source>
        <dbReference type="ARBA" id="ARBA00022737"/>
    </source>
</evidence>
<dbReference type="PROSITE" id="PS50297">
    <property type="entry name" value="ANK_REP_REGION"/>
    <property type="match status" value="1"/>
</dbReference>
<comment type="caution">
    <text evidence="4">The sequence shown here is derived from an EMBL/GenBank/DDBJ whole genome shotgun (WGS) entry which is preliminary data.</text>
</comment>
<dbReference type="EMBL" id="AZHF01000004">
    <property type="protein sequence ID" value="OAA76885.1"/>
    <property type="molecule type" value="Genomic_DNA"/>
</dbReference>
<feature type="repeat" description="ANK" evidence="3">
    <location>
        <begin position="92"/>
        <end position="125"/>
    </location>
</feature>
<dbReference type="PANTHER" id="PTHR24189:SF50">
    <property type="entry name" value="ANKYRIN REPEAT AND SOCS BOX PROTEIN 2"/>
    <property type="match status" value="1"/>
</dbReference>